<evidence type="ECO:0000256" key="6">
    <source>
        <dbReference type="SAM" id="Phobius"/>
    </source>
</evidence>
<keyword evidence="2" id="KW-1003">Cell membrane</keyword>
<dbReference type="InterPro" id="IPR000731">
    <property type="entry name" value="SSD"/>
</dbReference>
<feature type="domain" description="SSD" evidence="7">
    <location>
        <begin position="622"/>
        <end position="751"/>
    </location>
</feature>
<evidence type="ECO:0000313" key="8">
    <source>
        <dbReference type="EMBL" id="QNO43667.1"/>
    </source>
</evidence>
<feature type="transmembrane region" description="Helical" evidence="6">
    <location>
        <begin position="729"/>
        <end position="751"/>
    </location>
</feature>
<organism evidence="8">
    <name type="scientific">Candidatus Methanogaster sp. ANME-2c ERB4</name>
    <dbReference type="NCBI Taxonomy" id="2759911"/>
    <lineage>
        <taxon>Archaea</taxon>
        <taxon>Methanobacteriati</taxon>
        <taxon>Methanobacteriota</taxon>
        <taxon>Stenosarchaea group</taxon>
        <taxon>Methanomicrobia</taxon>
        <taxon>Methanosarcinales</taxon>
        <taxon>ANME-2 cluster</taxon>
        <taxon>Candidatus Methanogasteraceae</taxon>
        <taxon>Candidatus Methanogaster</taxon>
    </lineage>
</organism>
<dbReference type="PANTHER" id="PTHR33406:SF13">
    <property type="entry name" value="MEMBRANE PROTEIN YDFJ"/>
    <property type="match status" value="1"/>
</dbReference>
<keyword evidence="5 6" id="KW-0472">Membrane</keyword>
<feature type="transmembrane region" description="Helical" evidence="6">
    <location>
        <begin position="344"/>
        <end position="364"/>
    </location>
</feature>
<evidence type="ECO:0000256" key="1">
    <source>
        <dbReference type="ARBA" id="ARBA00004651"/>
    </source>
</evidence>
<gene>
    <name evidence="8" type="primary">secF_2</name>
    <name evidence="9" type="synonym">secF_1</name>
    <name evidence="9" type="ORF">AECFJODE_00031</name>
    <name evidence="8" type="ORF">FICJDHNH_00007</name>
    <name evidence="10" type="ORF">JEJMEHHC_00005</name>
</gene>
<evidence type="ECO:0000256" key="3">
    <source>
        <dbReference type="ARBA" id="ARBA00022692"/>
    </source>
</evidence>
<feature type="transmembrane region" description="Helical" evidence="6">
    <location>
        <begin position="243"/>
        <end position="263"/>
    </location>
</feature>
<evidence type="ECO:0000256" key="4">
    <source>
        <dbReference type="ARBA" id="ARBA00022989"/>
    </source>
</evidence>
<evidence type="ECO:0000313" key="10">
    <source>
        <dbReference type="EMBL" id="QNO50624.1"/>
    </source>
</evidence>
<protein>
    <submittedName>
        <fullName evidence="8">Protein-export membrane protein SecF</fullName>
    </submittedName>
</protein>
<dbReference type="SUPFAM" id="SSF82866">
    <property type="entry name" value="Multidrug efflux transporter AcrB transmembrane domain"/>
    <property type="match status" value="2"/>
</dbReference>
<dbReference type="Gene3D" id="1.20.1640.10">
    <property type="entry name" value="Multidrug efflux transporter AcrB transmembrane domain"/>
    <property type="match status" value="2"/>
</dbReference>
<dbReference type="EMBL" id="MT630878">
    <property type="protein sequence ID" value="QNO43978.1"/>
    <property type="molecule type" value="Genomic_DNA"/>
</dbReference>
<sequence>MPLIEDTLRKLAATQEKYPVLILLIVLVFTAVMAFGSVQMKLDPSFDAMMPDDLEVIRMQDVISTEFGSTDTMLVLVELDPASDDPHAVNDIRDPRVAEYVNILSDSIASENNVKTVNSLSYALKLANDGEIPENEEHISAIIENSARVRGFVNSEYSSTLVLIPVAINGNVDVQDELEREITKDIEDCPKPIGIKASITGMPSVMNYIMTLLAGDLINTIAFSMIFVFIILWYLLKHPITAFISLIPVFLGVIWISGTMGYLGIKLSTITVGLGAMLVGMGIDYGIHVTHRFFELVKRGEDFALQDSVVSIGMALVASVATTMAGFCAMMGGSSPVLKDMGFLLTIGIFYAFIVTMVVLPPLLTIERKYLYSTFDHLIFKITRDTGVYKESVVEKCLHIIARFQAKAPVLVIIVVLIVTVLLIPGISQVWTDYSSENWIPEESEVLEVMGRAGTDYGDSLDSITFLVRLNHNDCISDLSDPRVLESVHVLASLIGTLEYVDTVDSVTMDIKKLNGGHLPQTLEISKKLLEEHPQLMSRFNSDYSYMTFDAKGALFEADEVLEFRREIESVRFPDGVDVVLVGEAPKGVEMEKRMDADGQWTTILGFILVFLIASFIYRSPVAGMLTLLPIFFALVWTISMMGLINLPLTGMSIAMAPMIMGVGIDFSIHLYHRIKRELKAGNSIEESVCIAVPSVGDALFASTTTTIVCFMVLVVAATLLVVNRLGATLAIGVGFSFIAAMGMVPAIAVLEQRFKDRFMRGTKNAHSQ</sequence>
<comment type="subcellular location">
    <subcellularLocation>
        <location evidence="1">Cell membrane</location>
        <topology evidence="1">Multi-pass membrane protein</topology>
    </subcellularLocation>
</comment>
<dbReference type="EMBL" id="MT630849">
    <property type="protein sequence ID" value="QNO43667.1"/>
    <property type="molecule type" value="Genomic_DNA"/>
</dbReference>
<dbReference type="GO" id="GO:0005886">
    <property type="term" value="C:plasma membrane"/>
    <property type="evidence" value="ECO:0007669"/>
    <property type="project" value="UniProtKB-SubCell"/>
</dbReference>
<dbReference type="Pfam" id="PF03176">
    <property type="entry name" value="MMPL"/>
    <property type="match status" value="2"/>
</dbReference>
<dbReference type="PROSITE" id="PS50156">
    <property type="entry name" value="SSD"/>
    <property type="match status" value="1"/>
</dbReference>
<dbReference type="InterPro" id="IPR004869">
    <property type="entry name" value="MMPL_dom"/>
</dbReference>
<proteinExistence type="predicted"/>
<evidence type="ECO:0000259" key="7">
    <source>
        <dbReference type="PROSITE" id="PS50156"/>
    </source>
</evidence>
<feature type="transmembrane region" description="Helical" evidence="6">
    <location>
        <begin position="308"/>
        <end position="332"/>
    </location>
</feature>
<feature type="transmembrane region" description="Helical" evidence="6">
    <location>
        <begin position="651"/>
        <end position="672"/>
    </location>
</feature>
<accession>A0A7G9Y6N3</accession>
<dbReference type="PANTHER" id="PTHR33406">
    <property type="entry name" value="MEMBRANE PROTEIN MJ1562-RELATED"/>
    <property type="match status" value="1"/>
</dbReference>
<name>A0A7G9Y6N3_9EURY</name>
<dbReference type="AlphaFoldDB" id="A0A7G9Y6N3"/>
<feature type="transmembrane region" description="Helical" evidence="6">
    <location>
        <begin position="599"/>
        <end position="618"/>
    </location>
</feature>
<feature type="transmembrane region" description="Helical" evidence="6">
    <location>
        <begin position="20"/>
        <end position="40"/>
    </location>
</feature>
<reference evidence="8" key="1">
    <citation type="submission" date="2020-06" db="EMBL/GenBank/DDBJ databases">
        <title>Unique genomic features of the anaerobic methanotrophic archaea.</title>
        <authorList>
            <person name="Chadwick G.L."/>
            <person name="Skennerton C.T."/>
            <person name="Laso-Perez R."/>
            <person name="Leu A.O."/>
            <person name="Speth D.R."/>
            <person name="Yu H."/>
            <person name="Morgan-Lang C."/>
            <person name="Hatzenpichler R."/>
            <person name="Goudeau D."/>
            <person name="Malmstrom R."/>
            <person name="Brazelton W.J."/>
            <person name="Woyke T."/>
            <person name="Hallam S.J."/>
            <person name="Tyson G.W."/>
            <person name="Wegener G."/>
            <person name="Boetius A."/>
            <person name="Orphan V."/>
        </authorList>
    </citation>
    <scope>NUCLEOTIDE SEQUENCE</scope>
</reference>
<feature type="transmembrane region" description="Helical" evidence="6">
    <location>
        <begin position="625"/>
        <end position="645"/>
    </location>
</feature>
<feature type="transmembrane region" description="Helical" evidence="6">
    <location>
        <begin position="269"/>
        <end position="287"/>
    </location>
</feature>
<dbReference type="NCBIfam" id="TIGR00921">
    <property type="entry name" value="2A067"/>
    <property type="match status" value="1"/>
</dbReference>
<evidence type="ECO:0000313" key="9">
    <source>
        <dbReference type="EMBL" id="QNO43978.1"/>
    </source>
</evidence>
<evidence type="ECO:0000256" key="5">
    <source>
        <dbReference type="ARBA" id="ARBA00023136"/>
    </source>
</evidence>
<keyword evidence="3 6" id="KW-0812">Transmembrane</keyword>
<dbReference type="EMBL" id="MT631443">
    <property type="protein sequence ID" value="QNO50624.1"/>
    <property type="molecule type" value="Genomic_DNA"/>
</dbReference>
<evidence type="ECO:0000256" key="2">
    <source>
        <dbReference type="ARBA" id="ARBA00022475"/>
    </source>
</evidence>
<feature type="transmembrane region" description="Helical" evidence="6">
    <location>
        <begin position="208"/>
        <end position="236"/>
    </location>
</feature>
<dbReference type="InterPro" id="IPR050545">
    <property type="entry name" value="Mycobact_MmpL"/>
</dbReference>
<feature type="transmembrane region" description="Helical" evidence="6">
    <location>
        <begin position="410"/>
        <end position="431"/>
    </location>
</feature>
<feature type="transmembrane region" description="Helical" evidence="6">
    <location>
        <begin position="699"/>
        <end position="723"/>
    </location>
</feature>
<keyword evidence="4 6" id="KW-1133">Transmembrane helix</keyword>